<reference evidence="7 8" key="1">
    <citation type="submission" date="2016-11" db="EMBL/GenBank/DDBJ databases">
        <authorList>
            <person name="Jaros S."/>
            <person name="Januszkiewicz K."/>
            <person name="Wedrychowicz H."/>
        </authorList>
    </citation>
    <scope>NUCLEOTIDE SEQUENCE [LARGE SCALE GENOMIC DNA]</scope>
    <source>
        <strain evidence="7 8">DSM 25661</strain>
    </source>
</reference>
<dbReference type="PANTHER" id="PTHR43461:SF1">
    <property type="entry name" value="TRANSMEMBRANE PROTEIN 256"/>
    <property type="match status" value="1"/>
</dbReference>
<dbReference type="OrthoDB" id="9802121at2"/>
<comment type="similarity">
    <text evidence="2">Belongs to the UPF0382 family.</text>
</comment>
<keyword evidence="8" id="KW-1185">Reference proteome</keyword>
<sequence length="128" mass="14256">MHKKLLGLGLILGGISIVLGAFASHGLENLISKDAIETFETGVRYQMYQALFLIGVSFYKSLVSQQIRLIFWLNLIGIICFSGSIYGLATNELSSFDFKTIALVTPLGGLMLIMVWFYCAYLVYKKSK</sequence>
<evidence type="ECO:0000313" key="8">
    <source>
        <dbReference type="Proteomes" id="UP000184462"/>
    </source>
</evidence>
<dbReference type="EMBL" id="FQTW01000006">
    <property type="protein sequence ID" value="SHE81843.1"/>
    <property type="molecule type" value="Genomic_DNA"/>
</dbReference>
<dbReference type="GO" id="GO:0005886">
    <property type="term" value="C:plasma membrane"/>
    <property type="evidence" value="ECO:0007669"/>
    <property type="project" value="TreeGrafter"/>
</dbReference>
<evidence type="ECO:0000256" key="3">
    <source>
        <dbReference type="ARBA" id="ARBA00022692"/>
    </source>
</evidence>
<dbReference type="RefSeq" id="WP_073193165.1">
    <property type="nucleotide sequence ID" value="NZ_FQTW01000006.1"/>
</dbReference>
<organism evidence="7 8">
    <name type="scientific">Psychroflexus salarius</name>
    <dbReference type="NCBI Taxonomy" id="1155689"/>
    <lineage>
        <taxon>Bacteria</taxon>
        <taxon>Pseudomonadati</taxon>
        <taxon>Bacteroidota</taxon>
        <taxon>Flavobacteriia</taxon>
        <taxon>Flavobacteriales</taxon>
        <taxon>Flavobacteriaceae</taxon>
        <taxon>Psychroflexus</taxon>
    </lineage>
</organism>
<evidence type="ECO:0000256" key="4">
    <source>
        <dbReference type="ARBA" id="ARBA00022989"/>
    </source>
</evidence>
<evidence type="ECO:0000256" key="1">
    <source>
        <dbReference type="ARBA" id="ARBA00004141"/>
    </source>
</evidence>
<accession>A0A1M4WLB1</accession>
<keyword evidence="3 6" id="KW-0812">Transmembrane</keyword>
<feature type="transmembrane region" description="Helical" evidence="6">
    <location>
        <begin position="101"/>
        <end position="124"/>
    </location>
</feature>
<evidence type="ECO:0000256" key="5">
    <source>
        <dbReference type="ARBA" id="ARBA00023136"/>
    </source>
</evidence>
<gene>
    <name evidence="7" type="ORF">SAMN05444278_10648</name>
</gene>
<dbReference type="AlphaFoldDB" id="A0A1M4WLB1"/>
<proteinExistence type="inferred from homology"/>
<feature type="transmembrane region" description="Helical" evidence="6">
    <location>
        <begin position="69"/>
        <end position="89"/>
    </location>
</feature>
<dbReference type="STRING" id="1155689.SAMN05444278_10648"/>
<dbReference type="Proteomes" id="UP000184462">
    <property type="component" value="Unassembled WGS sequence"/>
</dbReference>
<dbReference type="Pfam" id="PF04241">
    <property type="entry name" value="DUF423"/>
    <property type="match status" value="1"/>
</dbReference>
<evidence type="ECO:0000256" key="6">
    <source>
        <dbReference type="SAM" id="Phobius"/>
    </source>
</evidence>
<name>A0A1M4WLB1_9FLAO</name>
<keyword evidence="4 6" id="KW-1133">Transmembrane helix</keyword>
<dbReference type="PANTHER" id="PTHR43461">
    <property type="entry name" value="TRANSMEMBRANE PROTEIN 256"/>
    <property type="match status" value="1"/>
</dbReference>
<evidence type="ECO:0000256" key="2">
    <source>
        <dbReference type="ARBA" id="ARBA00009694"/>
    </source>
</evidence>
<evidence type="ECO:0000313" key="7">
    <source>
        <dbReference type="EMBL" id="SHE81843.1"/>
    </source>
</evidence>
<feature type="transmembrane region" description="Helical" evidence="6">
    <location>
        <begin position="44"/>
        <end position="62"/>
    </location>
</feature>
<dbReference type="InterPro" id="IPR006696">
    <property type="entry name" value="DUF423"/>
</dbReference>
<keyword evidence="5 6" id="KW-0472">Membrane</keyword>
<protein>
    <submittedName>
        <fullName evidence="7">Uncharacterized membrane protein YgdD, TMEM256/DUF423 family</fullName>
    </submittedName>
</protein>
<comment type="subcellular location">
    <subcellularLocation>
        <location evidence="1">Membrane</location>
        <topology evidence="1">Multi-pass membrane protein</topology>
    </subcellularLocation>
</comment>